<evidence type="ECO:0000313" key="2">
    <source>
        <dbReference type="Proteomes" id="UP000375525"/>
    </source>
</evidence>
<organism evidence="1 2">
    <name type="scientific">Pseudomonas fluorescens</name>
    <dbReference type="NCBI Taxonomy" id="294"/>
    <lineage>
        <taxon>Bacteria</taxon>
        <taxon>Pseudomonadati</taxon>
        <taxon>Pseudomonadota</taxon>
        <taxon>Gammaproteobacteria</taxon>
        <taxon>Pseudomonadales</taxon>
        <taxon>Pseudomonadaceae</taxon>
        <taxon>Pseudomonas</taxon>
    </lineage>
</organism>
<reference evidence="1 2" key="1">
    <citation type="submission" date="2019-09" db="EMBL/GenBank/DDBJ databases">
        <authorList>
            <person name="Chandra G."/>
            <person name="Truman W A."/>
        </authorList>
    </citation>
    <scope>NUCLEOTIDE SEQUENCE [LARGE SCALE GENOMIC DNA]</scope>
    <source>
        <strain evidence="1">PS880</strain>
    </source>
</reference>
<evidence type="ECO:0000313" key="1">
    <source>
        <dbReference type="EMBL" id="VVO95977.1"/>
    </source>
</evidence>
<dbReference type="AlphaFoldDB" id="A0A5E7K9J9"/>
<gene>
    <name evidence="1" type="ORF">PS880_02557</name>
</gene>
<sequence length="90" mass="10091">MNSNARYPFKWIGLPAINFRAFAGTYMEHCHNTYHEDSSILLRRDIEKPGQLQLMPTPLPSRDGMFSVNSCALTTVRSGDGYGSQVTVKP</sequence>
<dbReference type="Gene3D" id="2.60.40.420">
    <property type="entry name" value="Cupredoxins - blue copper proteins"/>
    <property type="match status" value="1"/>
</dbReference>
<dbReference type="Proteomes" id="UP000375525">
    <property type="component" value="Unassembled WGS sequence"/>
</dbReference>
<proteinExistence type="predicted"/>
<name>A0A5E7K9J9_PSEFL</name>
<accession>A0A5E7K9J9</accession>
<protein>
    <recommendedName>
        <fullName evidence="3">Plastocyanin-like domain-containing protein</fullName>
    </recommendedName>
</protein>
<dbReference type="InterPro" id="IPR008972">
    <property type="entry name" value="Cupredoxin"/>
</dbReference>
<evidence type="ECO:0008006" key="3">
    <source>
        <dbReference type="Google" id="ProtNLM"/>
    </source>
</evidence>
<dbReference type="EMBL" id="CABVIH010000011">
    <property type="protein sequence ID" value="VVO95977.1"/>
    <property type="molecule type" value="Genomic_DNA"/>
</dbReference>